<comment type="caution">
    <text evidence="1">The sequence shown here is derived from an EMBL/GenBank/DDBJ whole genome shotgun (WGS) entry which is preliminary data.</text>
</comment>
<reference evidence="2" key="1">
    <citation type="journal article" date="2016" name="Nat. Biotechnol.">
        <title>Sequencing wild and cultivated cassava and related species reveals extensive interspecific hybridization and genetic diversity.</title>
        <authorList>
            <person name="Bredeson J.V."/>
            <person name="Lyons J.B."/>
            <person name="Prochnik S.E."/>
            <person name="Wu G.A."/>
            <person name="Ha C.M."/>
            <person name="Edsinger-Gonzales E."/>
            <person name="Grimwood J."/>
            <person name="Schmutz J."/>
            <person name="Rabbi I.Y."/>
            <person name="Egesi C."/>
            <person name="Nauluvula P."/>
            <person name="Lebot V."/>
            <person name="Ndunguru J."/>
            <person name="Mkamilo G."/>
            <person name="Bart R.S."/>
            <person name="Setter T.L."/>
            <person name="Gleadow R.M."/>
            <person name="Kulakow P."/>
            <person name="Ferguson M.E."/>
            <person name="Rounsley S."/>
            <person name="Rokhsar D.S."/>
        </authorList>
    </citation>
    <scope>NUCLEOTIDE SEQUENCE [LARGE SCALE GENOMIC DNA]</scope>
    <source>
        <strain evidence="2">cv. AM560-2</strain>
    </source>
</reference>
<sequence>MACMRRHVWPPNVTWPATIKGSLSRKRASFFPISSQDF</sequence>
<evidence type="ECO:0000313" key="2">
    <source>
        <dbReference type="Proteomes" id="UP000091857"/>
    </source>
</evidence>
<keyword evidence="2" id="KW-1185">Reference proteome</keyword>
<accession>A0ACB7HT04</accession>
<proteinExistence type="predicted"/>
<dbReference type="EMBL" id="CM004390">
    <property type="protein sequence ID" value="KAG8655762.1"/>
    <property type="molecule type" value="Genomic_DNA"/>
</dbReference>
<protein>
    <submittedName>
        <fullName evidence="1">Uncharacterized protein</fullName>
    </submittedName>
</protein>
<organism evidence="1 2">
    <name type="scientific">Manihot esculenta</name>
    <name type="common">Cassava</name>
    <name type="synonym">Jatropha manihot</name>
    <dbReference type="NCBI Taxonomy" id="3983"/>
    <lineage>
        <taxon>Eukaryota</taxon>
        <taxon>Viridiplantae</taxon>
        <taxon>Streptophyta</taxon>
        <taxon>Embryophyta</taxon>
        <taxon>Tracheophyta</taxon>
        <taxon>Spermatophyta</taxon>
        <taxon>Magnoliopsida</taxon>
        <taxon>eudicotyledons</taxon>
        <taxon>Gunneridae</taxon>
        <taxon>Pentapetalae</taxon>
        <taxon>rosids</taxon>
        <taxon>fabids</taxon>
        <taxon>Malpighiales</taxon>
        <taxon>Euphorbiaceae</taxon>
        <taxon>Crotonoideae</taxon>
        <taxon>Manihoteae</taxon>
        <taxon>Manihot</taxon>
    </lineage>
</organism>
<evidence type="ECO:0000313" key="1">
    <source>
        <dbReference type="EMBL" id="KAG8655762.1"/>
    </source>
</evidence>
<gene>
    <name evidence="1" type="ORF">MANES_04G064801v8</name>
</gene>
<name>A0ACB7HT04_MANES</name>
<dbReference type="Proteomes" id="UP000091857">
    <property type="component" value="Chromosome 4"/>
</dbReference>